<keyword evidence="4" id="KW-1003">Cell membrane</keyword>
<evidence type="ECO:0000313" key="18">
    <source>
        <dbReference type="Proteomes" id="UP000034166"/>
    </source>
</evidence>
<dbReference type="InterPro" id="IPR003594">
    <property type="entry name" value="HATPase_dom"/>
</dbReference>
<evidence type="ECO:0000256" key="4">
    <source>
        <dbReference type="ARBA" id="ARBA00022475"/>
    </source>
</evidence>
<keyword evidence="5" id="KW-0597">Phosphoprotein</keyword>
<feature type="transmembrane region" description="Helical" evidence="14">
    <location>
        <begin position="171"/>
        <end position="194"/>
    </location>
</feature>
<dbReference type="Pfam" id="PF00672">
    <property type="entry name" value="HAMP"/>
    <property type="match status" value="1"/>
</dbReference>
<evidence type="ECO:0000256" key="8">
    <source>
        <dbReference type="ARBA" id="ARBA00022741"/>
    </source>
</evidence>
<dbReference type="InterPro" id="IPR004358">
    <property type="entry name" value="Sig_transdc_His_kin-like_C"/>
</dbReference>
<evidence type="ECO:0000256" key="6">
    <source>
        <dbReference type="ARBA" id="ARBA00022679"/>
    </source>
</evidence>
<dbReference type="PATRIC" id="fig|1408103.3.peg.737"/>
<dbReference type="InterPro" id="IPR036097">
    <property type="entry name" value="HisK_dim/P_sf"/>
</dbReference>
<dbReference type="RefSeq" id="WP_046522303.1">
    <property type="nucleotide sequence ID" value="NZ_LAYY01000003.1"/>
</dbReference>
<dbReference type="CDD" id="cd06225">
    <property type="entry name" value="HAMP"/>
    <property type="match status" value="1"/>
</dbReference>
<dbReference type="EC" id="2.7.13.3" evidence="3"/>
<feature type="domain" description="HAMP" evidence="16">
    <location>
        <begin position="196"/>
        <end position="248"/>
    </location>
</feature>
<keyword evidence="8" id="KW-0547">Nucleotide-binding</keyword>
<gene>
    <name evidence="17" type="ORF">WQ57_03260</name>
</gene>
<evidence type="ECO:0000256" key="14">
    <source>
        <dbReference type="SAM" id="Phobius"/>
    </source>
</evidence>
<dbReference type="GO" id="GO:0005886">
    <property type="term" value="C:plasma membrane"/>
    <property type="evidence" value="ECO:0007669"/>
    <property type="project" value="UniProtKB-SubCell"/>
</dbReference>
<accession>A0A0M2SYL6</accession>
<dbReference type="Proteomes" id="UP000034166">
    <property type="component" value="Unassembled WGS sequence"/>
</dbReference>
<dbReference type="PANTHER" id="PTHR45528">
    <property type="entry name" value="SENSOR HISTIDINE KINASE CPXA"/>
    <property type="match status" value="1"/>
</dbReference>
<comment type="caution">
    <text evidence="17">The sequence shown here is derived from an EMBL/GenBank/DDBJ whole genome shotgun (WGS) entry which is preliminary data.</text>
</comment>
<dbReference type="CDD" id="cd00082">
    <property type="entry name" value="HisKA"/>
    <property type="match status" value="1"/>
</dbReference>
<name>A0A0M2SYL6_9BACI</name>
<dbReference type="PRINTS" id="PR00344">
    <property type="entry name" value="BCTRLSENSOR"/>
</dbReference>
<sequence>MSIRYRLILSYMAMILVPILLFAVAGMLMILFFLGDLKEIQSLLPESHNNKQTATGESRLFAQLKEKAFYEPTGFIEPGYLESAEQELAREDISLVIKQDQEIIYASKAAAHILVESLPEFGLHSSDNNIEHIGGNTYSIKQQDFFIPGEGAASFYFIRDANFLAGMMQTVYPASFVLLVLALVITNGILTYYVSRSIITPIHALKRAAQKIRDGHLGQPIEITGRDEIAELAETFEGMRRQLEESAALQTQYEENRKELIAHISHDLKTPITSIKGYVEGIRDGIASSPVKLDRYLATIHQKANDLDHLIDELFLYSKLDLGKVPFSFEEVEMRGYLLDFIEELRFDFEQTRAEINFTHNPSGTYVVKIDRDKMKRVFSNIIDNSLKYMNKEKGRIDIHLGNSGKGVIIEIADNGPGIDPDALPFVFHQFYRAEQSRNKQTGGSGLGLAIARMIVEEHGGVISAESSANGTKISLSLKKAIKGGFL</sequence>
<evidence type="ECO:0000256" key="5">
    <source>
        <dbReference type="ARBA" id="ARBA00022553"/>
    </source>
</evidence>
<proteinExistence type="predicted"/>
<dbReference type="GO" id="GO:0000155">
    <property type="term" value="F:phosphorelay sensor kinase activity"/>
    <property type="evidence" value="ECO:0007669"/>
    <property type="project" value="InterPro"/>
</dbReference>
<evidence type="ECO:0000259" key="16">
    <source>
        <dbReference type="PROSITE" id="PS50885"/>
    </source>
</evidence>
<dbReference type="Pfam" id="PF00512">
    <property type="entry name" value="HisKA"/>
    <property type="match status" value="1"/>
</dbReference>
<organism evidence="17 18">
    <name type="scientific">Mesobacillus campisalis</name>
    <dbReference type="NCBI Taxonomy" id="1408103"/>
    <lineage>
        <taxon>Bacteria</taxon>
        <taxon>Bacillati</taxon>
        <taxon>Bacillota</taxon>
        <taxon>Bacilli</taxon>
        <taxon>Bacillales</taxon>
        <taxon>Bacillaceae</taxon>
        <taxon>Mesobacillus</taxon>
    </lineage>
</organism>
<keyword evidence="12" id="KW-0902">Two-component regulatory system</keyword>
<evidence type="ECO:0000256" key="9">
    <source>
        <dbReference type="ARBA" id="ARBA00022777"/>
    </source>
</evidence>
<comment type="subcellular location">
    <subcellularLocation>
        <location evidence="2">Cell membrane</location>
        <topology evidence="2">Multi-pass membrane protein</topology>
    </subcellularLocation>
</comment>
<dbReference type="InterPro" id="IPR003661">
    <property type="entry name" value="HisK_dim/P_dom"/>
</dbReference>
<dbReference type="InterPro" id="IPR003660">
    <property type="entry name" value="HAMP_dom"/>
</dbReference>
<keyword evidence="9" id="KW-0418">Kinase</keyword>
<comment type="catalytic activity">
    <reaction evidence="1">
        <text>ATP + protein L-histidine = ADP + protein N-phospho-L-histidine.</text>
        <dbReference type="EC" id="2.7.13.3"/>
    </reaction>
</comment>
<keyword evidence="11 14" id="KW-1133">Transmembrane helix</keyword>
<protein>
    <recommendedName>
        <fullName evidence="3">histidine kinase</fullName>
        <ecNumber evidence="3">2.7.13.3</ecNumber>
    </recommendedName>
</protein>
<feature type="domain" description="Histidine kinase" evidence="15">
    <location>
        <begin position="263"/>
        <end position="482"/>
    </location>
</feature>
<feature type="transmembrane region" description="Helical" evidence="14">
    <location>
        <begin position="7"/>
        <end position="34"/>
    </location>
</feature>
<keyword evidence="10" id="KW-0067">ATP-binding</keyword>
<dbReference type="SUPFAM" id="SSF47384">
    <property type="entry name" value="Homodimeric domain of signal transducing histidine kinase"/>
    <property type="match status" value="1"/>
</dbReference>
<evidence type="ECO:0000256" key="11">
    <source>
        <dbReference type="ARBA" id="ARBA00022989"/>
    </source>
</evidence>
<evidence type="ECO:0000256" key="1">
    <source>
        <dbReference type="ARBA" id="ARBA00000085"/>
    </source>
</evidence>
<keyword evidence="6" id="KW-0808">Transferase</keyword>
<dbReference type="SUPFAM" id="SSF55874">
    <property type="entry name" value="ATPase domain of HSP90 chaperone/DNA topoisomerase II/histidine kinase"/>
    <property type="match status" value="1"/>
</dbReference>
<dbReference type="FunFam" id="3.30.565.10:FF:000006">
    <property type="entry name" value="Sensor histidine kinase WalK"/>
    <property type="match status" value="1"/>
</dbReference>
<dbReference type="Gene3D" id="3.30.565.10">
    <property type="entry name" value="Histidine kinase-like ATPase, C-terminal domain"/>
    <property type="match status" value="1"/>
</dbReference>
<dbReference type="GO" id="GO:0005524">
    <property type="term" value="F:ATP binding"/>
    <property type="evidence" value="ECO:0007669"/>
    <property type="project" value="UniProtKB-KW"/>
</dbReference>
<reference evidence="17 18" key="1">
    <citation type="submission" date="2015-04" db="EMBL/GenBank/DDBJ databases">
        <title>Taxonomic description and genome sequence of Bacillus campisalis sp. nov., a novel member of the genus Bacillus isolated from solar saltern.</title>
        <authorList>
            <person name="Mathan Kumar R."/>
            <person name="Kaur G."/>
            <person name="Kumar A."/>
            <person name="Singh N.K."/>
            <person name="Kaur N."/>
            <person name="Kumar N."/>
            <person name="Mayilraj S."/>
        </authorList>
    </citation>
    <scope>NUCLEOTIDE SEQUENCE [LARGE SCALE GENOMIC DNA]</scope>
    <source>
        <strain evidence="17 18">SA2-6</strain>
    </source>
</reference>
<dbReference type="SMART" id="SM00388">
    <property type="entry name" value="HisKA"/>
    <property type="match status" value="1"/>
</dbReference>
<evidence type="ECO:0000259" key="15">
    <source>
        <dbReference type="PROSITE" id="PS50109"/>
    </source>
</evidence>
<dbReference type="PANTHER" id="PTHR45528:SF1">
    <property type="entry name" value="SENSOR HISTIDINE KINASE CPXA"/>
    <property type="match status" value="1"/>
</dbReference>
<evidence type="ECO:0000256" key="10">
    <source>
        <dbReference type="ARBA" id="ARBA00022840"/>
    </source>
</evidence>
<dbReference type="Gene3D" id="6.10.340.10">
    <property type="match status" value="1"/>
</dbReference>
<dbReference type="Gene3D" id="1.10.287.130">
    <property type="match status" value="1"/>
</dbReference>
<keyword evidence="7 14" id="KW-0812">Transmembrane</keyword>
<dbReference type="InterPro" id="IPR036890">
    <property type="entry name" value="HATPase_C_sf"/>
</dbReference>
<dbReference type="InterPro" id="IPR050398">
    <property type="entry name" value="HssS/ArlS-like"/>
</dbReference>
<dbReference type="InterPro" id="IPR005467">
    <property type="entry name" value="His_kinase_dom"/>
</dbReference>
<evidence type="ECO:0000256" key="13">
    <source>
        <dbReference type="ARBA" id="ARBA00023136"/>
    </source>
</evidence>
<evidence type="ECO:0000313" key="17">
    <source>
        <dbReference type="EMBL" id="KKK39268.1"/>
    </source>
</evidence>
<dbReference type="SUPFAM" id="SSF158472">
    <property type="entry name" value="HAMP domain-like"/>
    <property type="match status" value="1"/>
</dbReference>
<dbReference type="FunFam" id="1.10.287.130:FF:000001">
    <property type="entry name" value="Two-component sensor histidine kinase"/>
    <property type="match status" value="1"/>
</dbReference>
<keyword evidence="13 14" id="KW-0472">Membrane</keyword>
<evidence type="ECO:0000256" key="3">
    <source>
        <dbReference type="ARBA" id="ARBA00012438"/>
    </source>
</evidence>
<dbReference type="PROSITE" id="PS50885">
    <property type="entry name" value="HAMP"/>
    <property type="match status" value="1"/>
</dbReference>
<evidence type="ECO:0000256" key="7">
    <source>
        <dbReference type="ARBA" id="ARBA00022692"/>
    </source>
</evidence>
<dbReference type="SMART" id="SM00304">
    <property type="entry name" value="HAMP"/>
    <property type="match status" value="1"/>
</dbReference>
<dbReference type="EMBL" id="LAYY01000003">
    <property type="protein sequence ID" value="KKK39268.1"/>
    <property type="molecule type" value="Genomic_DNA"/>
</dbReference>
<dbReference type="Pfam" id="PF02518">
    <property type="entry name" value="HATPase_c"/>
    <property type="match status" value="1"/>
</dbReference>
<evidence type="ECO:0000256" key="2">
    <source>
        <dbReference type="ARBA" id="ARBA00004651"/>
    </source>
</evidence>
<keyword evidence="18" id="KW-1185">Reference proteome</keyword>
<dbReference type="SMART" id="SM00387">
    <property type="entry name" value="HATPase_c"/>
    <property type="match status" value="1"/>
</dbReference>
<evidence type="ECO:0000256" key="12">
    <source>
        <dbReference type="ARBA" id="ARBA00023012"/>
    </source>
</evidence>
<dbReference type="AlphaFoldDB" id="A0A0M2SYL6"/>
<dbReference type="PROSITE" id="PS50109">
    <property type="entry name" value="HIS_KIN"/>
    <property type="match status" value="1"/>
</dbReference>